<dbReference type="CDD" id="cd00093">
    <property type="entry name" value="HTH_XRE"/>
    <property type="match status" value="1"/>
</dbReference>
<dbReference type="Pfam" id="PF01381">
    <property type="entry name" value="HTH_3"/>
    <property type="match status" value="1"/>
</dbReference>
<accession>A0ABT5IXD2</accession>
<dbReference type="RefSeq" id="WP_272751236.1">
    <property type="nucleotide sequence ID" value="NZ_JAQQLF010000007.1"/>
</dbReference>
<dbReference type="InterPro" id="IPR050807">
    <property type="entry name" value="TransReg_Diox_bact_type"/>
</dbReference>
<dbReference type="Proteomes" id="UP001219956">
    <property type="component" value="Unassembled WGS sequence"/>
</dbReference>
<keyword evidence="4" id="KW-1185">Reference proteome</keyword>
<dbReference type="PROSITE" id="PS50943">
    <property type="entry name" value="HTH_CROC1"/>
    <property type="match status" value="1"/>
</dbReference>
<dbReference type="PANTHER" id="PTHR46797:SF1">
    <property type="entry name" value="METHYLPHOSPHONATE SYNTHASE"/>
    <property type="match status" value="1"/>
</dbReference>
<organism evidence="3 4">
    <name type="scientific">Vogesella aquatica</name>
    <dbReference type="NCBI Taxonomy" id="2984206"/>
    <lineage>
        <taxon>Bacteria</taxon>
        <taxon>Pseudomonadati</taxon>
        <taxon>Pseudomonadota</taxon>
        <taxon>Betaproteobacteria</taxon>
        <taxon>Neisseriales</taxon>
        <taxon>Chromobacteriaceae</taxon>
        <taxon>Vogesella</taxon>
    </lineage>
</organism>
<keyword evidence="1" id="KW-0238">DNA-binding</keyword>
<name>A0ABT5IXD2_9NEIS</name>
<dbReference type="EMBL" id="JAQQLF010000007">
    <property type="protein sequence ID" value="MDC7716853.1"/>
    <property type="molecule type" value="Genomic_DNA"/>
</dbReference>
<dbReference type="PANTHER" id="PTHR46797">
    <property type="entry name" value="HTH-TYPE TRANSCRIPTIONAL REGULATOR"/>
    <property type="match status" value="1"/>
</dbReference>
<dbReference type="InterPro" id="IPR001387">
    <property type="entry name" value="Cro/C1-type_HTH"/>
</dbReference>
<feature type="domain" description="HTH cro/C1-type" evidence="2">
    <location>
        <begin position="11"/>
        <end position="65"/>
    </location>
</feature>
<protein>
    <submittedName>
        <fullName evidence="3">Helix-turn-helix transcriptional regulator</fullName>
    </submittedName>
</protein>
<comment type="caution">
    <text evidence="3">The sequence shown here is derived from an EMBL/GenBank/DDBJ whole genome shotgun (WGS) entry which is preliminary data.</text>
</comment>
<dbReference type="InterPro" id="IPR010982">
    <property type="entry name" value="Lambda_DNA-bd_dom_sf"/>
</dbReference>
<evidence type="ECO:0000313" key="4">
    <source>
        <dbReference type="Proteomes" id="UP001219956"/>
    </source>
</evidence>
<evidence type="ECO:0000259" key="2">
    <source>
        <dbReference type="PROSITE" id="PS50943"/>
    </source>
</evidence>
<dbReference type="SMART" id="SM00530">
    <property type="entry name" value="HTH_XRE"/>
    <property type="match status" value="1"/>
</dbReference>
<reference evidence="3 4" key="1">
    <citation type="submission" date="2023-01" db="EMBL/GenBank/DDBJ databases">
        <title>Novel species of the genus Vogesella isolated from rivers.</title>
        <authorList>
            <person name="Lu H."/>
        </authorList>
    </citation>
    <scope>NUCLEOTIDE SEQUENCE [LARGE SCALE GENOMIC DNA]</scope>
    <source>
        <strain evidence="3 4">DC21W</strain>
    </source>
</reference>
<proteinExistence type="predicted"/>
<dbReference type="SUPFAM" id="SSF47413">
    <property type="entry name" value="lambda repressor-like DNA-binding domains"/>
    <property type="match status" value="1"/>
</dbReference>
<sequence length="103" mass="11808">MDTKKQIGLIVQQLRKRQGLSQETLAAAAKLDAKSLSRLERGVHYPAIETLERIATVLNVELKDFFDFTAAPSTEELRKRLRQEADQADEEKLRRVVSWLDSQ</sequence>
<evidence type="ECO:0000313" key="3">
    <source>
        <dbReference type="EMBL" id="MDC7716853.1"/>
    </source>
</evidence>
<evidence type="ECO:0000256" key="1">
    <source>
        <dbReference type="ARBA" id="ARBA00023125"/>
    </source>
</evidence>
<dbReference type="Gene3D" id="1.10.260.40">
    <property type="entry name" value="lambda repressor-like DNA-binding domains"/>
    <property type="match status" value="1"/>
</dbReference>
<gene>
    <name evidence="3" type="ORF">PQU95_06435</name>
</gene>